<sequence>MDTWCHKEAAKNVRQKERPQFDTHGIQHYHLQSLTPFIPHISFNLTPNSSKPSSNNTSFRSLLQIPLN</sequence>
<dbReference type="Proteomes" id="UP001056120">
    <property type="component" value="Linkage Group LG14"/>
</dbReference>
<protein>
    <submittedName>
        <fullName evidence="1">Uncharacterized protein</fullName>
    </submittedName>
</protein>
<dbReference type="EMBL" id="CM042031">
    <property type="protein sequence ID" value="KAI3785911.1"/>
    <property type="molecule type" value="Genomic_DNA"/>
</dbReference>
<evidence type="ECO:0000313" key="1">
    <source>
        <dbReference type="EMBL" id="KAI3785911.1"/>
    </source>
</evidence>
<accession>A0ACB9GS66</accession>
<gene>
    <name evidence="1" type="ORF">L1987_45037</name>
</gene>
<name>A0ACB9GS66_9ASTR</name>
<keyword evidence="2" id="KW-1185">Reference proteome</keyword>
<reference evidence="2" key="1">
    <citation type="journal article" date="2022" name="Mol. Ecol. Resour.">
        <title>The genomes of chicory, endive, great burdock and yacon provide insights into Asteraceae palaeo-polyploidization history and plant inulin production.</title>
        <authorList>
            <person name="Fan W."/>
            <person name="Wang S."/>
            <person name="Wang H."/>
            <person name="Wang A."/>
            <person name="Jiang F."/>
            <person name="Liu H."/>
            <person name="Zhao H."/>
            <person name="Xu D."/>
            <person name="Zhang Y."/>
        </authorList>
    </citation>
    <scope>NUCLEOTIDE SEQUENCE [LARGE SCALE GENOMIC DNA]</scope>
    <source>
        <strain evidence="2">cv. Yunnan</strain>
    </source>
</reference>
<proteinExistence type="predicted"/>
<evidence type="ECO:0000313" key="2">
    <source>
        <dbReference type="Proteomes" id="UP001056120"/>
    </source>
</evidence>
<comment type="caution">
    <text evidence="1">The sequence shown here is derived from an EMBL/GenBank/DDBJ whole genome shotgun (WGS) entry which is preliminary data.</text>
</comment>
<reference evidence="1 2" key="2">
    <citation type="journal article" date="2022" name="Mol. Ecol. Resour.">
        <title>The genomes of chicory, endive, great burdock and yacon provide insights into Asteraceae paleo-polyploidization history and plant inulin production.</title>
        <authorList>
            <person name="Fan W."/>
            <person name="Wang S."/>
            <person name="Wang H."/>
            <person name="Wang A."/>
            <person name="Jiang F."/>
            <person name="Liu H."/>
            <person name="Zhao H."/>
            <person name="Xu D."/>
            <person name="Zhang Y."/>
        </authorList>
    </citation>
    <scope>NUCLEOTIDE SEQUENCE [LARGE SCALE GENOMIC DNA]</scope>
    <source>
        <strain evidence="2">cv. Yunnan</strain>
        <tissue evidence="1">Leaves</tissue>
    </source>
</reference>
<organism evidence="1 2">
    <name type="scientific">Smallanthus sonchifolius</name>
    <dbReference type="NCBI Taxonomy" id="185202"/>
    <lineage>
        <taxon>Eukaryota</taxon>
        <taxon>Viridiplantae</taxon>
        <taxon>Streptophyta</taxon>
        <taxon>Embryophyta</taxon>
        <taxon>Tracheophyta</taxon>
        <taxon>Spermatophyta</taxon>
        <taxon>Magnoliopsida</taxon>
        <taxon>eudicotyledons</taxon>
        <taxon>Gunneridae</taxon>
        <taxon>Pentapetalae</taxon>
        <taxon>asterids</taxon>
        <taxon>campanulids</taxon>
        <taxon>Asterales</taxon>
        <taxon>Asteraceae</taxon>
        <taxon>Asteroideae</taxon>
        <taxon>Heliantheae alliance</taxon>
        <taxon>Millerieae</taxon>
        <taxon>Smallanthus</taxon>
    </lineage>
</organism>